<dbReference type="AlphaFoldDB" id="G1XNJ1"/>
<gene>
    <name evidence="2" type="ORF">AOL_s00173g9</name>
</gene>
<evidence type="ECO:0000313" key="3">
    <source>
        <dbReference type="Proteomes" id="UP000008784"/>
    </source>
</evidence>
<dbReference type="RefSeq" id="XP_011126053.1">
    <property type="nucleotide sequence ID" value="XM_011127751.1"/>
</dbReference>
<dbReference type="Proteomes" id="UP000008784">
    <property type="component" value="Unassembled WGS sequence"/>
</dbReference>
<comment type="caution">
    <text evidence="2">The sequence shown here is derived from an EMBL/GenBank/DDBJ whole genome shotgun (WGS) entry which is preliminary data.</text>
</comment>
<feature type="compositionally biased region" description="Basic and acidic residues" evidence="1">
    <location>
        <begin position="131"/>
        <end position="181"/>
    </location>
</feature>
<proteinExistence type="predicted"/>
<evidence type="ECO:0000256" key="1">
    <source>
        <dbReference type="SAM" id="MobiDB-lite"/>
    </source>
</evidence>
<dbReference type="GeneID" id="22897413"/>
<name>G1XNJ1_ARTOA</name>
<dbReference type="EMBL" id="ADOT01000263">
    <property type="protein sequence ID" value="EGX44908.1"/>
    <property type="molecule type" value="Genomic_DNA"/>
</dbReference>
<feature type="region of interest" description="Disordered" evidence="1">
    <location>
        <begin position="90"/>
        <end position="181"/>
    </location>
</feature>
<protein>
    <submittedName>
        <fullName evidence="2">Uncharacterized protein</fullName>
    </submittedName>
</protein>
<dbReference type="InParanoid" id="G1XNJ1"/>
<feature type="compositionally biased region" description="Basic and acidic residues" evidence="1">
    <location>
        <begin position="102"/>
        <end position="113"/>
    </location>
</feature>
<sequence>MAKNSKKRGLKVYYSKTLGTITESNMTFGLMVQTKMDRRLLPRMTRQLMNHPPERFLKEVAASYQSTADSWILARRSSGAAKLERVLTETFVSEPAKKPKHHDSSHCKAESSRGHPNQNMAWEDPPPTIQLRRDPPSRQELLKTENQAKTDPKPSGHTTPKDHPKQREGERAKGTYEAKGR</sequence>
<reference evidence="2 3" key="1">
    <citation type="journal article" date="2011" name="PLoS Pathog.">
        <title>Genomic and proteomic analyses of the fungus Arthrobotrys oligospora provide insights into nematode-trap formation.</title>
        <authorList>
            <person name="Yang J."/>
            <person name="Wang L."/>
            <person name="Ji X."/>
            <person name="Feng Y."/>
            <person name="Li X."/>
            <person name="Zou C."/>
            <person name="Xu J."/>
            <person name="Ren Y."/>
            <person name="Mi Q."/>
            <person name="Wu J."/>
            <person name="Liu S."/>
            <person name="Liu Y."/>
            <person name="Huang X."/>
            <person name="Wang H."/>
            <person name="Niu X."/>
            <person name="Li J."/>
            <person name="Liang L."/>
            <person name="Luo Y."/>
            <person name="Ji K."/>
            <person name="Zhou W."/>
            <person name="Yu Z."/>
            <person name="Li G."/>
            <person name="Liu Y."/>
            <person name="Li L."/>
            <person name="Qiao M."/>
            <person name="Feng L."/>
            <person name="Zhang K.-Q."/>
        </authorList>
    </citation>
    <scope>NUCLEOTIDE SEQUENCE [LARGE SCALE GENOMIC DNA]</scope>
    <source>
        <strain evidence="3">ATCC 24927 / CBS 115.81 / DSM 1491</strain>
    </source>
</reference>
<evidence type="ECO:0000313" key="2">
    <source>
        <dbReference type="EMBL" id="EGX44908.1"/>
    </source>
</evidence>
<keyword evidence="3" id="KW-1185">Reference proteome</keyword>
<accession>G1XNJ1</accession>
<organism evidence="2 3">
    <name type="scientific">Arthrobotrys oligospora (strain ATCC 24927 / CBS 115.81 / DSM 1491)</name>
    <name type="common">Nematode-trapping fungus</name>
    <name type="synonym">Didymozoophaga oligospora</name>
    <dbReference type="NCBI Taxonomy" id="756982"/>
    <lineage>
        <taxon>Eukaryota</taxon>
        <taxon>Fungi</taxon>
        <taxon>Dikarya</taxon>
        <taxon>Ascomycota</taxon>
        <taxon>Pezizomycotina</taxon>
        <taxon>Orbiliomycetes</taxon>
        <taxon>Orbiliales</taxon>
        <taxon>Orbiliaceae</taxon>
        <taxon>Orbilia</taxon>
        <taxon>Orbilia oligospora</taxon>
    </lineage>
</organism>
<dbReference type="HOGENOM" id="CLU_1488678_0_0_1"/>